<organism evidence="2 3">
    <name type="scientific">Pseudomonas fluvialis</name>
    <dbReference type="NCBI Taxonomy" id="1793966"/>
    <lineage>
        <taxon>Bacteria</taxon>
        <taxon>Pseudomonadati</taxon>
        <taxon>Pseudomonadota</taxon>
        <taxon>Gammaproteobacteria</taxon>
        <taxon>Pseudomonadales</taxon>
        <taxon>Pseudomonadaceae</taxon>
        <taxon>Pseudomonas</taxon>
    </lineage>
</organism>
<gene>
    <name evidence="2" type="ORF">HNP49_002153</name>
</gene>
<reference evidence="2 3" key="1">
    <citation type="submission" date="2020-08" db="EMBL/GenBank/DDBJ databases">
        <title>Functional genomics of gut bacteria from endangered species of beetles.</title>
        <authorList>
            <person name="Carlos-Shanley C."/>
        </authorList>
    </citation>
    <scope>NUCLEOTIDE SEQUENCE [LARGE SCALE GENOMIC DNA]</scope>
    <source>
        <strain evidence="2 3">S00202</strain>
    </source>
</reference>
<protein>
    <recommendedName>
        <fullName evidence="1">ER-bound oxygenase mpaB/mpaB'/Rubber oxygenase catalytic domain-containing protein</fullName>
    </recommendedName>
</protein>
<keyword evidence="3" id="KW-1185">Reference proteome</keyword>
<dbReference type="EMBL" id="JACHLL010000003">
    <property type="protein sequence ID" value="MBB6341985.1"/>
    <property type="molecule type" value="Genomic_DNA"/>
</dbReference>
<proteinExistence type="predicted"/>
<dbReference type="PANTHER" id="PTHR36124">
    <property type="match status" value="1"/>
</dbReference>
<dbReference type="InterPro" id="IPR018713">
    <property type="entry name" value="MPAB/Lcp_cat_dom"/>
</dbReference>
<evidence type="ECO:0000259" key="1">
    <source>
        <dbReference type="Pfam" id="PF09995"/>
    </source>
</evidence>
<dbReference type="InterPro" id="IPR046366">
    <property type="entry name" value="MPAB"/>
</dbReference>
<feature type="domain" description="ER-bound oxygenase mpaB/mpaB'/Rubber oxygenase catalytic" evidence="1">
    <location>
        <begin position="38"/>
        <end position="230"/>
    </location>
</feature>
<dbReference type="Pfam" id="PF09995">
    <property type="entry name" value="MPAB_Lcp_cat"/>
    <property type="match status" value="1"/>
</dbReference>
<comment type="caution">
    <text evidence="2">The sequence shown here is derived from an EMBL/GenBank/DDBJ whole genome shotgun (WGS) entry which is preliminary data.</text>
</comment>
<dbReference type="AlphaFoldDB" id="A0A7X0BUB4"/>
<dbReference type="RefSeq" id="WP_184683146.1">
    <property type="nucleotide sequence ID" value="NZ_JACHLL010000003.1"/>
</dbReference>
<dbReference type="PANTHER" id="PTHR36124:SF1">
    <property type="entry name" value="ER-BOUND OXYGENASE MPAB_MPAB'_RUBBER OXYGENASE CATALYTIC DOMAIN-CONTAINING PROTEIN"/>
    <property type="match status" value="1"/>
</dbReference>
<evidence type="ECO:0000313" key="3">
    <source>
        <dbReference type="Proteomes" id="UP000557193"/>
    </source>
</evidence>
<evidence type="ECO:0000313" key="2">
    <source>
        <dbReference type="EMBL" id="MBB6341985.1"/>
    </source>
</evidence>
<dbReference type="GO" id="GO:0016491">
    <property type="term" value="F:oxidoreductase activity"/>
    <property type="evidence" value="ECO:0007669"/>
    <property type="project" value="InterPro"/>
</dbReference>
<name>A0A7X0BUB4_9PSED</name>
<dbReference type="Proteomes" id="UP000557193">
    <property type="component" value="Unassembled WGS sequence"/>
</dbReference>
<accession>A0A7X0BUB4</accession>
<sequence length="295" mass="34122">MPLRRHIHTRQLAQLDPQQDYAQMLRIFARHEFPLDMLLAGELAQLKTFAVPRMSALLHRTGQYEQHSVKRLDDTRAILTEILQDGVDGPHGAKMVEHLNRIHGHYPIANDDYLYTLSLFIYEPIRWLRRFGWRAMTAAEEQGLFMAFRALGDAMHIRDMPPTLAAFESWREDYRARMEVYAPSNQQVCDGAIHGLSQMLPRPLRWLARPLVKVLLNDPALLAALGLGKPSRLLGAVVWLAFKGRAWWLRLFNPWEVVSFQDSPLALHYASYPRGYQPFRLGPEKIIRLLERQAA</sequence>